<dbReference type="FunFam" id="3.20.20.80:FF:000011">
    <property type="entry name" value="Cytosolic beta-glucosidase"/>
    <property type="match status" value="1"/>
</dbReference>
<dbReference type="AlphaFoldDB" id="A0AAD8YBS6"/>
<keyword evidence="4 8" id="KW-0378">Hydrolase</keyword>
<comment type="catalytic activity">
    <reaction evidence="1">
        <text>Hydrolysis of terminal, non-reducing beta-D-glucosyl residues with release of beta-D-glucose.</text>
        <dbReference type="EC" id="3.2.1.21"/>
    </reaction>
</comment>
<evidence type="ECO:0000256" key="6">
    <source>
        <dbReference type="PROSITE-ProRule" id="PRU10055"/>
    </source>
</evidence>
<dbReference type="InterPro" id="IPR001360">
    <property type="entry name" value="Glyco_hydro_1"/>
</dbReference>
<evidence type="ECO:0000256" key="7">
    <source>
        <dbReference type="RuleBase" id="RU003690"/>
    </source>
</evidence>
<dbReference type="InterPro" id="IPR017853">
    <property type="entry name" value="GH"/>
</dbReference>
<evidence type="ECO:0000256" key="5">
    <source>
        <dbReference type="ARBA" id="ARBA00023295"/>
    </source>
</evidence>
<comment type="similarity">
    <text evidence="2 7">Belongs to the glycosyl hydrolase 1 family.</text>
</comment>
<evidence type="ECO:0000313" key="12">
    <source>
        <dbReference type="Proteomes" id="UP001224775"/>
    </source>
</evidence>
<dbReference type="Pfam" id="PF00232">
    <property type="entry name" value="Glyco_hydro_1"/>
    <property type="match status" value="1"/>
</dbReference>
<dbReference type="EC" id="3.2.1.21" evidence="3"/>
<keyword evidence="5 8" id="KW-0326">Glycosidase</keyword>
<keyword evidence="10" id="KW-1133">Transmembrane helix</keyword>
<keyword evidence="10" id="KW-0472">Membrane</keyword>
<proteinExistence type="inferred from homology"/>
<organism evidence="11 12">
    <name type="scientific">Skeletonema marinoi</name>
    <dbReference type="NCBI Taxonomy" id="267567"/>
    <lineage>
        <taxon>Eukaryota</taxon>
        <taxon>Sar</taxon>
        <taxon>Stramenopiles</taxon>
        <taxon>Ochrophyta</taxon>
        <taxon>Bacillariophyta</taxon>
        <taxon>Coscinodiscophyceae</taxon>
        <taxon>Thalassiosirophycidae</taxon>
        <taxon>Thalassiosirales</taxon>
        <taxon>Skeletonemataceae</taxon>
        <taxon>Skeletonema</taxon>
        <taxon>Skeletonema marinoi-dohrnii complex</taxon>
    </lineage>
</organism>
<name>A0AAD8YBS6_9STRA</name>
<dbReference type="Gene3D" id="3.20.20.80">
    <property type="entry name" value="Glycosidases"/>
    <property type="match status" value="1"/>
</dbReference>
<evidence type="ECO:0000256" key="1">
    <source>
        <dbReference type="ARBA" id="ARBA00000448"/>
    </source>
</evidence>
<feature type="compositionally biased region" description="Low complexity" evidence="9">
    <location>
        <begin position="628"/>
        <end position="647"/>
    </location>
</feature>
<sequence>MQIVETETTSLLRDDSHLRKKEERRCTRCLRAAALVGAIIIIIATVTIFRGNGSRIQLPSKTTTQAFPSDFIWGAATSSYQIEGGATDGGRGPSIWDTFCQESKENCNGDLGDITDDHYHHWREDVQLMKSLGLKAYRFSISWSRVLPTGMVNFKIGDDGTDIEGVNYEGVEFYSKLINELLEANIIPFVTLYHWDLPQCLQDKYGGWEDRAIINDFAAYARICFHFFGDRVKHWITINEGWTVAIHGYEEASNAPGLLGLDVGGTGDPYLVGHHLLLAHAAAVKVFRQEGYTNDGKSVIGISNSGDFRFPLHAESLDDQEAASRAIEFQLGWMTDPIFLGDYPKSMRRILGDRLPTFSSDEIKLIMGSADFLGLNHYSSALASTPSQPPTWGGYWADQFVTFSNDPSWKNTAMGWNIAPQGAKGILLWISKRYNNPNVYVTENGVACHETNFEQSIHDSERIDYLEGYIKGFGEAMAEGVNLKGYFAWSLFDNFEWQYGLSKRFGIVYVNYTSLERTPKDSALWYQTIIDSNVRKGTKSPLAAGCRFFAEDDSPVDGAFLFPPDAAAGGVDGFSPATIALLLSSDFADDACAAAPAASSFLPSFSSSAASSSDRLLEATMEATGIASSSSTSSSSFSVSSSSVGKS</sequence>
<feature type="transmembrane region" description="Helical" evidence="10">
    <location>
        <begin position="29"/>
        <end position="49"/>
    </location>
</feature>
<evidence type="ECO:0000256" key="10">
    <source>
        <dbReference type="SAM" id="Phobius"/>
    </source>
</evidence>
<feature type="region of interest" description="Disordered" evidence="9">
    <location>
        <begin position="625"/>
        <end position="647"/>
    </location>
</feature>
<evidence type="ECO:0000256" key="3">
    <source>
        <dbReference type="ARBA" id="ARBA00012744"/>
    </source>
</evidence>
<dbReference type="PANTHER" id="PTHR10353:SF36">
    <property type="entry name" value="LP05116P"/>
    <property type="match status" value="1"/>
</dbReference>
<dbReference type="PROSITE" id="PS00653">
    <property type="entry name" value="GLYCOSYL_HYDROL_F1_2"/>
    <property type="match status" value="1"/>
</dbReference>
<protein>
    <recommendedName>
        <fullName evidence="3">beta-glucosidase</fullName>
        <ecNumber evidence="3">3.2.1.21</ecNumber>
    </recommendedName>
</protein>
<dbReference type="Proteomes" id="UP001224775">
    <property type="component" value="Unassembled WGS sequence"/>
</dbReference>
<dbReference type="InterPro" id="IPR033132">
    <property type="entry name" value="GH_1_N_CS"/>
</dbReference>
<dbReference type="PROSITE" id="PS00572">
    <property type="entry name" value="GLYCOSYL_HYDROL_F1_1"/>
    <property type="match status" value="1"/>
</dbReference>
<comment type="caution">
    <text evidence="11">The sequence shown here is derived from an EMBL/GenBank/DDBJ whole genome shotgun (WGS) entry which is preliminary data.</text>
</comment>
<dbReference type="InterPro" id="IPR018120">
    <property type="entry name" value="Glyco_hydro_1_AS"/>
</dbReference>
<accession>A0AAD8YBS6</accession>
<dbReference type="SUPFAM" id="SSF51445">
    <property type="entry name" value="(Trans)glycosidases"/>
    <property type="match status" value="1"/>
</dbReference>
<gene>
    <name evidence="11" type="ORF">QTG54_007117</name>
</gene>
<evidence type="ECO:0000256" key="8">
    <source>
        <dbReference type="RuleBase" id="RU004468"/>
    </source>
</evidence>
<dbReference type="EMBL" id="JATAAI010000011">
    <property type="protein sequence ID" value="KAK1742552.1"/>
    <property type="molecule type" value="Genomic_DNA"/>
</dbReference>
<dbReference type="GO" id="GO:0016052">
    <property type="term" value="P:carbohydrate catabolic process"/>
    <property type="evidence" value="ECO:0007669"/>
    <property type="project" value="UniProtKB-ARBA"/>
</dbReference>
<dbReference type="PANTHER" id="PTHR10353">
    <property type="entry name" value="GLYCOSYL HYDROLASE"/>
    <property type="match status" value="1"/>
</dbReference>
<evidence type="ECO:0000256" key="9">
    <source>
        <dbReference type="SAM" id="MobiDB-lite"/>
    </source>
</evidence>
<reference evidence="11" key="1">
    <citation type="submission" date="2023-06" db="EMBL/GenBank/DDBJ databases">
        <title>Survivors Of The Sea: Transcriptome response of Skeletonema marinoi to long-term dormancy.</title>
        <authorList>
            <person name="Pinder M.I.M."/>
            <person name="Kourtchenko O."/>
            <person name="Robertson E.K."/>
            <person name="Larsson T."/>
            <person name="Maumus F."/>
            <person name="Osuna-Cruz C.M."/>
            <person name="Vancaester E."/>
            <person name="Stenow R."/>
            <person name="Vandepoele K."/>
            <person name="Ploug H."/>
            <person name="Bruchert V."/>
            <person name="Godhe A."/>
            <person name="Topel M."/>
        </authorList>
    </citation>
    <scope>NUCLEOTIDE SEQUENCE</scope>
    <source>
        <strain evidence="11">R05AC</strain>
    </source>
</reference>
<keyword evidence="10" id="KW-0812">Transmembrane</keyword>
<keyword evidence="12" id="KW-1185">Reference proteome</keyword>
<evidence type="ECO:0000256" key="2">
    <source>
        <dbReference type="ARBA" id="ARBA00010838"/>
    </source>
</evidence>
<evidence type="ECO:0000256" key="4">
    <source>
        <dbReference type="ARBA" id="ARBA00022801"/>
    </source>
</evidence>
<dbReference type="GO" id="GO:0008422">
    <property type="term" value="F:beta-glucosidase activity"/>
    <property type="evidence" value="ECO:0007669"/>
    <property type="project" value="UniProtKB-EC"/>
</dbReference>
<evidence type="ECO:0000313" key="11">
    <source>
        <dbReference type="EMBL" id="KAK1742552.1"/>
    </source>
</evidence>
<dbReference type="PRINTS" id="PR00131">
    <property type="entry name" value="GLHYDRLASE1"/>
</dbReference>
<feature type="active site" description="Nucleophile" evidence="6">
    <location>
        <position position="443"/>
    </location>
</feature>